<dbReference type="SMART" id="SM00028">
    <property type="entry name" value="TPR"/>
    <property type="match status" value="4"/>
</dbReference>
<evidence type="ECO:0000313" key="10">
    <source>
        <dbReference type="EMBL" id="GAA3781412.1"/>
    </source>
</evidence>
<dbReference type="InterPro" id="IPR036890">
    <property type="entry name" value="HATPase_C_sf"/>
</dbReference>
<keyword evidence="5" id="KW-0902">Two-component regulatory system</keyword>
<keyword evidence="3" id="KW-0808">Transferase</keyword>
<dbReference type="Gene3D" id="1.25.40.10">
    <property type="entry name" value="Tetratricopeptide repeat domain"/>
    <property type="match status" value="2"/>
</dbReference>
<dbReference type="Proteomes" id="UP001500748">
    <property type="component" value="Unassembled WGS sequence"/>
</dbReference>
<dbReference type="PROSITE" id="PS50005">
    <property type="entry name" value="TPR"/>
    <property type="match status" value="1"/>
</dbReference>
<name>A0ABP7H2S8_9FLAO</name>
<dbReference type="InterPro" id="IPR019734">
    <property type="entry name" value="TPR_rpt"/>
</dbReference>
<dbReference type="InterPro" id="IPR050482">
    <property type="entry name" value="Sensor_HK_TwoCompSys"/>
</dbReference>
<dbReference type="InterPro" id="IPR011990">
    <property type="entry name" value="TPR-like_helical_dom_sf"/>
</dbReference>
<reference evidence="11" key="1">
    <citation type="journal article" date="2019" name="Int. J. Syst. Evol. Microbiol.">
        <title>The Global Catalogue of Microorganisms (GCM) 10K type strain sequencing project: providing services to taxonomists for standard genome sequencing and annotation.</title>
        <authorList>
            <consortium name="The Broad Institute Genomics Platform"/>
            <consortium name="The Broad Institute Genome Sequencing Center for Infectious Disease"/>
            <person name="Wu L."/>
            <person name="Ma J."/>
        </authorList>
    </citation>
    <scope>NUCLEOTIDE SEQUENCE [LARGE SCALE GENOMIC DNA]</scope>
    <source>
        <strain evidence="11">JCM 17337</strain>
    </source>
</reference>
<evidence type="ECO:0000256" key="5">
    <source>
        <dbReference type="ARBA" id="ARBA00023012"/>
    </source>
</evidence>
<evidence type="ECO:0000256" key="3">
    <source>
        <dbReference type="ARBA" id="ARBA00022679"/>
    </source>
</evidence>
<evidence type="ECO:0000256" key="8">
    <source>
        <dbReference type="SAM" id="Phobius"/>
    </source>
</evidence>
<feature type="transmembrane region" description="Helical" evidence="8">
    <location>
        <begin position="361"/>
        <end position="380"/>
    </location>
</feature>
<dbReference type="CDD" id="cd16917">
    <property type="entry name" value="HATPase_UhpB-NarQ-NarX-like"/>
    <property type="match status" value="1"/>
</dbReference>
<dbReference type="RefSeq" id="WP_345146769.1">
    <property type="nucleotide sequence ID" value="NZ_BAABDU010000007.1"/>
</dbReference>
<keyword evidence="4" id="KW-0418">Kinase</keyword>
<dbReference type="SUPFAM" id="SSF48452">
    <property type="entry name" value="TPR-like"/>
    <property type="match status" value="2"/>
</dbReference>
<dbReference type="EMBL" id="BAABDU010000007">
    <property type="protein sequence ID" value="GAA3781412.1"/>
    <property type="molecule type" value="Genomic_DNA"/>
</dbReference>
<feature type="repeat" description="TPR" evidence="6">
    <location>
        <begin position="121"/>
        <end position="154"/>
    </location>
</feature>
<evidence type="ECO:0000256" key="6">
    <source>
        <dbReference type="PROSITE-ProRule" id="PRU00339"/>
    </source>
</evidence>
<evidence type="ECO:0000256" key="2">
    <source>
        <dbReference type="ARBA" id="ARBA00012438"/>
    </source>
</evidence>
<dbReference type="Gene3D" id="3.30.565.10">
    <property type="entry name" value="Histidine kinase-like ATPase, C-terminal domain"/>
    <property type="match status" value="1"/>
</dbReference>
<organism evidence="10 11">
    <name type="scientific">Flavobacterium ginsengiterrae</name>
    <dbReference type="NCBI Taxonomy" id="871695"/>
    <lineage>
        <taxon>Bacteria</taxon>
        <taxon>Pseudomonadati</taxon>
        <taxon>Bacteroidota</taxon>
        <taxon>Flavobacteriia</taxon>
        <taxon>Flavobacteriales</taxon>
        <taxon>Flavobacteriaceae</taxon>
        <taxon>Flavobacterium</taxon>
    </lineage>
</organism>
<dbReference type="Pfam" id="PF13374">
    <property type="entry name" value="TPR_10"/>
    <property type="match status" value="1"/>
</dbReference>
<dbReference type="PANTHER" id="PTHR24421:SF10">
    <property type="entry name" value="NITRATE_NITRITE SENSOR PROTEIN NARQ"/>
    <property type="match status" value="1"/>
</dbReference>
<feature type="coiled-coil region" evidence="7">
    <location>
        <begin position="329"/>
        <end position="358"/>
    </location>
</feature>
<evidence type="ECO:0000313" key="11">
    <source>
        <dbReference type="Proteomes" id="UP001500748"/>
    </source>
</evidence>
<dbReference type="InterPro" id="IPR003594">
    <property type="entry name" value="HATPase_dom"/>
</dbReference>
<keyword evidence="7" id="KW-0175">Coiled coil</keyword>
<proteinExistence type="predicted"/>
<protein>
    <recommendedName>
        <fullName evidence="2">histidine kinase</fullName>
        <ecNumber evidence="2">2.7.13.3</ecNumber>
    </recommendedName>
</protein>
<evidence type="ECO:0000256" key="7">
    <source>
        <dbReference type="SAM" id="Coils"/>
    </source>
</evidence>
<keyword evidence="8" id="KW-1133">Transmembrane helix</keyword>
<sequence>MKTSSIIKILFLPIVLLFLFTSCEKKKQNIVQKIDNTAEIKMLQEKANDFFNSGKNDSSFFYFNKVKLLCEPKIEHFDEFVHSSVMMGNILQKNGDFYEAETMITKAIPYLEKTSQPKFTINTYSSLGYNYYRTYDYEKSLNCYRKALKNAVSTFRKSSEISNIAFIYVQQKKYKEAIDLLEPLTKRTIIDKVVPLNTHAERASKLYHLGLSYLRLGNHQKQALDCFNESLELTLKSGNDFELIPNYYALYLYYKKYDNPELKMMNAQKAYDCSKRSKSMAEQITTLGNLIEADDVQNTRKHWKAYIRLVDSTANSMKIAKNQFANIIYDSKKDKEENLELKNQKTEKELQLQIQKNRSTILYVIIGIVALVSLFLAYYLTAKSKKEKNEAVLKSEMHISDKLHNELTNDIHNILMFAQNHELDNIENKEKFLSSLNNVYAKTRNISRENSEIITDRRYIDNLKNMISQFKTSDVNILINGLNDINWVKIDKHKKIVIYRIVQEVFLNMKKHSDATLVGINFKITERKLIIKYTDNGKGISINEINKNGLTIIQNRISNINGETYFDSAPEQGLKISFKIPV</sequence>
<feature type="domain" description="Histidine kinase/HSP90-like ATPase" evidence="9">
    <location>
        <begin position="497"/>
        <end position="581"/>
    </location>
</feature>
<dbReference type="Pfam" id="PF02518">
    <property type="entry name" value="HATPase_c"/>
    <property type="match status" value="1"/>
</dbReference>
<dbReference type="SUPFAM" id="SSF55874">
    <property type="entry name" value="ATPase domain of HSP90 chaperone/DNA topoisomerase II/histidine kinase"/>
    <property type="match status" value="1"/>
</dbReference>
<gene>
    <name evidence="10" type="ORF">GCM10022423_42420</name>
</gene>
<comment type="catalytic activity">
    <reaction evidence="1">
        <text>ATP + protein L-histidine = ADP + protein N-phospho-L-histidine.</text>
        <dbReference type="EC" id="2.7.13.3"/>
    </reaction>
</comment>
<accession>A0ABP7H2S8</accession>
<evidence type="ECO:0000259" key="9">
    <source>
        <dbReference type="Pfam" id="PF02518"/>
    </source>
</evidence>
<dbReference type="PROSITE" id="PS51257">
    <property type="entry name" value="PROKAR_LIPOPROTEIN"/>
    <property type="match status" value="1"/>
</dbReference>
<evidence type="ECO:0000256" key="4">
    <source>
        <dbReference type="ARBA" id="ARBA00022777"/>
    </source>
</evidence>
<keyword evidence="11" id="KW-1185">Reference proteome</keyword>
<keyword evidence="8" id="KW-0472">Membrane</keyword>
<evidence type="ECO:0000256" key="1">
    <source>
        <dbReference type="ARBA" id="ARBA00000085"/>
    </source>
</evidence>
<keyword evidence="6" id="KW-0802">TPR repeat</keyword>
<keyword evidence="8" id="KW-0812">Transmembrane</keyword>
<comment type="caution">
    <text evidence="10">The sequence shown here is derived from an EMBL/GenBank/DDBJ whole genome shotgun (WGS) entry which is preliminary data.</text>
</comment>
<dbReference type="PANTHER" id="PTHR24421">
    <property type="entry name" value="NITRATE/NITRITE SENSOR PROTEIN NARX-RELATED"/>
    <property type="match status" value="1"/>
</dbReference>
<dbReference type="EC" id="2.7.13.3" evidence="2"/>